<evidence type="ECO:0000256" key="2">
    <source>
        <dbReference type="ARBA" id="ARBA00022741"/>
    </source>
</evidence>
<dbReference type="PANTHER" id="PTHR48466">
    <property type="entry name" value="OS10G0509000 PROTEIN-RELATED"/>
    <property type="match status" value="1"/>
</dbReference>
<dbReference type="HAMAP" id="MF_00092">
    <property type="entry name" value="MutS2"/>
    <property type="match status" value="1"/>
</dbReference>
<feature type="coiled-coil region" evidence="8">
    <location>
        <begin position="576"/>
        <end position="625"/>
    </location>
</feature>
<dbReference type="InterPro" id="IPR045076">
    <property type="entry name" value="MutS"/>
</dbReference>
<dbReference type="InterPro" id="IPR027417">
    <property type="entry name" value="P-loop_NTPase"/>
</dbReference>
<keyword evidence="6 7" id="KW-0238">DNA-binding</keyword>
<dbReference type="SMART" id="SM00534">
    <property type="entry name" value="MUTSac"/>
    <property type="match status" value="1"/>
</dbReference>
<dbReference type="SMART" id="SM00463">
    <property type="entry name" value="SMR"/>
    <property type="match status" value="1"/>
</dbReference>
<reference evidence="11 12" key="1">
    <citation type="journal article" date="2002" name="DNA Res.">
        <title>Complete genome structure of the thermophilic cyanobacterium Thermosynechococcus elongatus BP-1.</title>
        <authorList>
            <person name="Nakamura Y."/>
            <person name="Kaneko T."/>
            <person name="Sato S."/>
            <person name="Ikeuchi M."/>
            <person name="Katoh H."/>
            <person name="Sasamoto S."/>
            <person name="Watanabe A."/>
            <person name="Iriguchi M."/>
            <person name="Kawashima K."/>
            <person name="Kimura T."/>
            <person name="Kishida Y."/>
            <person name="Kiyokawa C."/>
            <person name="Kohara M."/>
            <person name="Matsumoto M."/>
            <person name="Matsuno A."/>
            <person name="Nakazaki N."/>
            <person name="Shimpo S."/>
            <person name="Sugimoto M."/>
            <person name="Takeuchi C."/>
            <person name="Yamada M."/>
            <person name="Tabata S."/>
        </authorList>
    </citation>
    <scope>NUCLEOTIDE SEQUENCE [LARGE SCALE GENOMIC DNA]</scope>
    <source>
        <strain evidence="12">IAM M-273 / NIES-2133 / BP-1</strain>
    </source>
</reference>
<dbReference type="InterPro" id="IPR005747">
    <property type="entry name" value="MutS2"/>
</dbReference>
<evidence type="ECO:0000313" key="11">
    <source>
        <dbReference type="EMBL" id="BAC10023.1"/>
    </source>
</evidence>
<dbReference type="NCBIfam" id="TIGR01069">
    <property type="entry name" value="mutS2"/>
    <property type="match status" value="1"/>
</dbReference>
<proteinExistence type="inferred from homology"/>
<dbReference type="InterPro" id="IPR046893">
    <property type="entry name" value="MSSS"/>
</dbReference>
<dbReference type="GO" id="GO:0045910">
    <property type="term" value="P:negative regulation of DNA recombination"/>
    <property type="evidence" value="ECO:0007669"/>
    <property type="project" value="InterPro"/>
</dbReference>
<keyword evidence="2 7" id="KW-0547">Nucleotide-binding</keyword>
<keyword evidence="12" id="KW-1185">Reference proteome</keyword>
<dbReference type="EC" id="3.6.4.-" evidence="7"/>
<comment type="similarity">
    <text evidence="7">Belongs to the DNA mismatch repair MutS family. MutS2 subfamily.</text>
</comment>
<dbReference type="GO" id="GO:0016887">
    <property type="term" value="F:ATP hydrolysis activity"/>
    <property type="evidence" value="ECO:0007669"/>
    <property type="project" value="InterPro"/>
</dbReference>
<keyword evidence="3 7" id="KW-0378">Hydrolase</keyword>
<dbReference type="Gene3D" id="3.40.50.300">
    <property type="entry name" value="P-loop containing nucleotide triphosphate hydrolases"/>
    <property type="match status" value="1"/>
</dbReference>
<feature type="binding site" evidence="7">
    <location>
        <begin position="364"/>
        <end position="371"/>
    </location>
    <ligand>
        <name>ATP</name>
        <dbReference type="ChEBI" id="CHEBI:30616"/>
    </ligand>
</feature>
<evidence type="ECO:0000256" key="4">
    <source>
        <dbReference type="ARBA" id="ARBA00022840"/>
    </source>
</evidence>
<dbReference type="eggNOG" id="COG1193">
    <property type="taxonomic scope" value="Bacteria"/>
</dbReference>
<feature type="domain" description="Smr" evidence="10">
    <location>
        <begin position="741"/>
        <end position="811"/>
    </location>
</feature>
<dbReference type="Pfam" id="PF01713">
    <property type="entry name" value="Smr"/>
    <property type="match status" value="1"/>
</dbReference>
<keyword evidence="4 7" id="KW-0067">ATP-binding</keyword>
<dbReference type="PROSITE" id="PS00486">
    <property type="entry name" value="DNA_MISMATCH_REPAIR_2"/>
    <property type="match status" value="1"/>
</dbReference>
<dbReference type="InterPro" id="IPR002625">
    <property type="entry name" value="Smr_dom"/>
</dbReference>
<dbReference type="GO" id="GO:0004519">
    <property type="term" value="F:endonuclease activity"/>
    <property type="evidence" value="ECO:0007669"/>
    <property type="project" value="UniProtKB-UniRule"/>
</dbReference>
<dbReference type="GO" id="GO:0043023">
    <property type="term" value="F:ribosomal large subunit binding"/>
    <property type="evidence" value="ECO:0007669"/>
    <property type="project" value="UniProtKB-UniRule"/>
</dbReference>
<accession>Q8DG52</accession>
<comment type="function">
    <text evidence="7">Endonuclease that is involved in the suppression of homologous recombination and thus may have a key role in the control of bacterial genetic diversity.</text>
</comment>
<dbReference type="KEGG" id="tel:tlr2472"/>
<comment type="subunit">
    <text evidence="7">Homodimer. Binds to stalled ribosomes, contacting rRNA.</text>
</comment>
<evidence type="ECO:0000259" key="10">
    <source>
        <dbReference type="PROSITE" id="PS50828"/>
    </source>
</evidence>
<dbReference type="GO" id="GO:0019843">
    <property type="term" value="F:rRNA binding"/>
    <property type="evidence" value="ECO:0007669"/>
    <property type="project" value="UniProtKB-UniRule"/>
</dbReference>
<evidence type="ECO:0000256" key="7">
    <source>
        <dbReference type="HAMAP-Rule" id="MF_00092"/>
    </source>
</evidence>
<dbReference type="SUPFAM" id="SSF52540">
    <property type="entry name" value="P-loop containing nucleoside triphosphate hydrolases"/>
    <property type="match status" value="1"/>
</dbReference>
<comment type="function">
    <text evidence="7">Acts as a ribosome collision sensor, splitting the ribosome into its 2 subunits. Detects stalled/collided 70S ribosomes which it binds and splits by an ATP-hydrolysis driven conformational change. Acts upstream of the ribosome quality control system (RQC), a ribosome-associated complex that mediates the extraction of incompletely synthesized nascent chains from stalled ribosomes and their subsequent degradation. Probably generates substrates for RQC.</text>
</comment>
<dbReference type="AlphaFoldDB" id="Q8DG52"/>
<keyword evidence="7" id="KW-0255">Endonuclease</keyword>
<keyword evidence="5 7" id="KW-0694">RNA-binding</keyword>
<dbReference type="EnsemblBacteria" id="BAC10023">
    <property type="protein sequence ID" value="BAC10023"/>
    <property type="gene ID" value="BAC10023"/>
</dbReference>
<dbReference type="SUPFAM" id="SSF48334">
    <property type="entry name" value="DNA repair protein MutS, domain III"/>
    <property type="match status" value="1"/>
</dbReference>
<evidence type="ECO:0000256" key="1">
    <source>
        <dbReference type="ARBA" id="ARBA00022730"/>
    </source>
</evidence>
<dbReference type="GO" id="GO:0030983">
    <property type="term" value="F:mismatched DNA binding"/>
    <property type="evidence" value="ECO:0007669"/>
    <property type="project" value="InterPro"/>
</dbReference>
<evidence type="ECO:0000256" key="8">
    <source>
        <dbReference type="SAM" id="Coils"/>
    </source>
</evidence>
<dbReference type="GO" id="GO:0072344">
    <property type="term" value="P:rescue of stalled ribosome"/>
    <property type="evidence" value="ECO:0007669"/>
    <property type="project" value="UniProtKB-UniRule"/>
</dbReference>
<dbReference type="STRING" id="197221.gene:10749093"/>
<feature type="compositionally biased region" description="Pro residues" evidence="9">
    <location>
        <begin position="715"/>
        <end position="725"/>
    </location>
</feature>
<evidence type="ECO:0000256" key="6">
    <source>
        <dbReference type="ARBA" id="ARBA00023125"/>
    </source>
</evidence>
<dbReference type="PIRSF" id="PIRSF005814">
    <property type="entry name" value="MutS_YshD"/>
    <property type="match status" value="1"/>
</dbReference>
<evidence type="ECO:0000313" key="12">
    <source>
        <dbReference type="Proteomes" id="UP000000440"/>
    </source>
</evidence>
<dbReference type="GO" id="GO:0006298">
    <property type="term" value="P:mismatch repair"/>
    <property type="evidence" value="ECO:0007669"/>
    <property type="project" value="InterPro"/>
</dbReference>
<evidence type="ECO:0000256" key="3">
    <source>
        <dbReference type="ARBA" id="ARBA00022801"/>
    </source>
</evidence>
<dbReference type="Pfam" id="PF00488">
    <property type="entry name" value="MutS_V"/>
    <property type="match status" value="1"/>
</dbReference>
<dbReference type="FunFam" id="3.40.50.300:FF:000830">
    <property type="entry name" value="Endonuclease MutS2"/>
    <property type="match status" value="1"/>
</dbReference>
<dbReference type="InterPro" id="IPR007696">
    <property type="entry name" value="DNA_mismatch_repair_MutS_core"/>
</dbReference>
<feature type="coiled-coil region" evidence="8">
    <location>
        <begin position="178"/>
        <end position="209"/>
    </location>
</feature>
<name>Q8DG52_THEVB</name>
<dbReference type="PATRIC" id="fig|197221.4.peg.2597"/>
<dbReference type="SMART" id="SM00533">
    <property type="entry name" value="MUTSd"/>
    <property type="match status" value="1"/>
</dbReference>
<evidence type="ECO:0000256" key="5">
    <source>
        <dbReference type="ARBA" id="ARBA00022884"/>
    </source>
</evidence>
<dbReference type="InterPro" id="IPR036187">
    <property type="entry name" value="DNA_mismatch_repair_MutS_sf"/>
</dbReference>
<sequence>MSSATVSGSSVFSRWRTLVVTTSQMSALDKSLGRLEWPRLCQQLATFASTKRGMRQLQGGDILGGTQAASQVLLAQTAEVIALETVHQVRLDFSQVTDIEPALARLDHQGCLQGTELLAIAHLLSTARQQRRQIEEHGQLSELQQLVAGVRTYPEVTQEIYRCITDQGQVSDRASPELAQIRQQQRQCRAQIQQQLQQILQQRAGAIQEPVVTQRRDRYVLAVKATHKDQIVGIVHDLSASGATLYIEPQETIDLQNRLQQLAHQEAEVERAICQALSDQLATISDDLWYLLDVLTTLDVAVARARYSLWLQGNPPQFVSQTRLHLKALRHPLLVWQEHHEQGQPVVPIDIELQPATKVVTITGPNTGGKTATLKTLGLAALMAKAGLYVPAAAPVELPWFTGIWADIGDEQSLTQNLSTFSSHICNIRDILTELEVTGGNTLVLLDEVGAGTDPSEGTALAIALLRYLAEHASLTFATTHYGELKALKYQDSRFENASVEFDEETLAPTYRLLWGIPGQSNALAIAQRLGLYPSIVEEAKALLSKDSNSVNEMIMGLVAQRQAQEAKTTAAATLLRDTEALYQEIATRAQELRQRQQQLRQQQEEQVRTALHQAQQEIAKIIAQLQRANSPEQVQAAQTALAQIENNYLPPPQPAGFIPQPGDRVRLRQWQQVGEVLSVSQQGDIVVQVGAVKFTVPPHAVESLQGEPVHLPSKPKPSSAPSPPTARTTVLAIRTEDRTLDLRGKRTHEAEPLLEEFLNRQQGTVWIIHGHGSGALRRFVHQFLDQHPSVQSYHLAPPEEGGRGVTIAQL</sequence>
<keyword evidence="7" id="KW-0540">Nuclease</keyword>
<dbReference type="Proteomes" id="UP000000440">
    <property type="component" value="Chromosome"/>
</dbReference>
<keyword evidence="1 7" id="KW-0699">rRNA-binding</keyword>
<organism evidence="11 12">
    <name type="scientific">Thermosynechococcus vestitus (strain NIES-2133 / IAM M-273 / BP-1)</name>
    <dbReference type="NCBI Taxonomy" id="197221"/>
    <lineage>
        <taxon>Bacteria</taxon>
        <taxon>Bacillati</taxon>
        <taxon>Cyanobacteriota</taxon>
        <taxon>Cyanophyceae</taxon>
        <taxon>Acaryochloridales</taxon>
        <taxon>Thermosynechococcaceae</taxon>
        <taxon>Thermosynechococcus</taxon>
    </lineage>
</organism>
<protein>
    <recommendedName>
        <fullName evidence="7">Endonuclease MutS2</fullName>
        <ecNumber evidence="7">3.1.-.-</ecNumber>
    </recommendedName>
    <alternativeName>
        <fullName evidence="7">Ribosome-associated protein quality control-upstream factor</fullName>
        <shortName evidence="7">RQC-upstream factor</shortName>
        <shortName evidence="7">RqcU</shortName>
        <ecNumber evidence="7">3.6.4.-</ecNumber>
    </alternativeName>
</protein>
<dbReference type="InterPro" id="IPR000432">
    <property type="entry name" value="DNA_mismatch_repair_MutS_C"/>
</dbReference>
<dbReference type="Gene3D" id="3.30.1370.110">
    <property type="match status" value="1"/>
</dbReference>
<dbReference type="EC" id="3.1.-.-" evidence="7"/>
<feature type="region of interest" description="Disordered" evidence="9">
    <location>
        <begin position="705"/>
        <end position="728"/>
    </location>
</feature>
<dbReference type="CDD" id="cd03280">
    <property type="entry name" value="ABC_MutS2"/>
    <property type="match status" value="1"/>
</dbReference>
<dbReference type="SUPFAM" id="SSF160443">
    <property type="entry name" value="SMR domain-like"/>
    <property type="match status" value="1"/>
</dbReference>
<gene>
    <name evidence="11" type="primary">mutS</name>
    <name evidence="7" type="synonym">mutS2</name>
    <name evidence="7" type="synonym">rqcU</name>
</gene>
<dbReference type="PANTHER" id="PTHR48466:SF2">
    <property type="entry name" value="OS10G0509000 PROTEIN"/>
    <property type="match status" value="1"/>
</dbReference>
<dbReference type="GO" id="GO:0005524">
    <property type="term" value="F:ATP binding"/>
    <property type="evidence" value="ECO:0007669"/>
    <property type="project" value="UniProtKB-UniRule"/>
</dbReference>
<dbReference type="PROSITE" id="PS50828">
    <property type="entry name" value="SMR"/>
    <property type="match status" value="1"/>
</dbReference>
<dbReference type="EMBL" id="BA000039">
    <property type="protein sequence ID" value="BAC10023.1"/>
    <property type="molecule type" value="Genomic_DNA"/>
</dbReference>
<dbReference type="Pfam" id="PF20297">
    <property type="entry name" value="MSSS"/>
    <property type="match status" value="1"/>
</dbReference>
<dbReference type="GO" id="GO:0140664">
    <property type="term" value="F:ATP-dependent DNA damage sensor activity"/>
    <property type="evidence" value="ECO:0007669"/>
    <property type="project" value="InterPro"/>
</dbReference>
<keyword evidence="8" id="KW-0175">Coiled coil</keyword>
<evidence type="ECO:0000256" key="9">
    <source>
        <dbReference type="SAM" id="MobiDB-lite"/>
    </source>
</evidence>
<dbReference type="InterPro" id="IPR036063">
    <property type="entry name" value="Smr_dom_sf"/>
</dbReference>